<dbReference type="PANTHER" id="PTHR43133">
    <property type="entry name" value="RNA POLYMERASE ECF-TYPE SIGMA FACTO"/>
    <property type="match status" value="1"/>
</dbReference>
<dbReference type="SUPFAM" id="SSF88659">
    <property type="entry name" value="Sigma3 and sigma4 domains of RNA polymerase sigma factors"/>
    <property type="match status" value="1"/>
</dbReference>
<dbReference type="OrthoDB" id="9784272at2"/>
<dbReference type="KEGG" id="tig:THII_1893"/>
<dbReference type="Pfam" id="PF04542">
    <property type="entry name" value="Sigma70_r2"/>
    <property type="match status" value="1"/>
</dbReference>
<evidence type="ECO:0000256" key="2">
    <source>
        <dbReference type="ARBA" id="ARBA00023015"/>
    </source>
</evidence>
<name>A0A090ALY9_9GAMM</name>
<dbReference type="InterPro" id="IPR014284">
    <property type="entry name" value="RNA_pol_sigma-70_dom"/>
</dbReference>
<dbReference type="STRING" id="40754.THII_1893"/>
<dbReference type="InterPro" id="IPR039425">
    <property type="entry name" value="RNA_pol_sigma-70-like"/>
</dbReference>
<dbReference type="Proteomes" id="UP000031623">
    <property type="component" value="Chromosome"/>
</dbReference>
<evidence type="ECO:0000256" key="1">
    <source>
        <dbReference type="ARBA" id="ARBA00010641"/>
    </source>
</evidence>
<evidence type="ECO:0000313" key="9">
    <source>
        <dbReference type="Proteomes" id="UP000031623"/>
    </source>
</evidence>
<keyword evidence="3" id="KW-0731">Sigma factor</keyword>
<accession>A0A090ALY9</accession>
<organism evidence="8 9">
    <name type="scientific">Thioploca ingrica</name>
    <dbReference type="NCBI Taxonomy" id="40754"/>
    <lineage>
        <taxon>Bacteria</taxon>
        <taxon>Pseudomonadati</taxon>
        <taxon>Pseudomonadota</taxon>
        <taxon>Gammaproteobacteria</taxon>
        <taxon>Thiotrichales</taxon>
        <taxon>Thiotrichaceae</taxon>
        <taxon>Thioploca</taxon>
    </lineage>
</organism>
<keyword evidence="2" id="KW-0805">Transcription regulation</keyword>
<feature type="domain" description="RNA polymerase sigma-70 region 2" evidence="6">
    <location>
        <begin position="25"/>
        <end position="92"/>
    </location>
</feature>
<dbReference type="SUPFAM" id="SSF88946">
    <property type="entry name" value="Sigma2 domain of RNA polymerase sigma factors"/>
    <property type="match status" value="1"/>
</dbReference>
<sequence length="187" mass="21305">MKSTANDDELMQKVQQQDQQAFATLVDHYLGALHGFAQRMLGNPTEADDIVQEAWLRVWQKSAQWHPQSAQLSTWLHRIVYNLCIDYYRGQKGEYIDIEALDLPDEHQPAEFRQQADVEVQVKAALQQLPPAQRSAIILCHYQEMNNREAAAVLGISVAALESLMARGRRTLRKILQAQVDNLLGEL</sequence>
<evidence type="ECO:0000256" key="3">
    <source>
        <dbReference type="ARBA" id="ARBA00023082"/>
    </source>
</evidence>
<evidence type="ECO:0000259" key="7">
    <source>
        <dbReference type="Pfam" id="PF08281"/>
    </source>
</evidence>
<dbReference type="InterPro" id="IPR013249">
    <property type="entry name" value="RNA_pol_sigma70_r4_t2"/>
</dbReference>
<protein>
    <submittedName>
        <fullName evidence="8">RNA polymerase sigma factor, sigma-70 family</fullName>
    </submittedName>
</protein>
<dbReference type="CDD" id="cd06171">
    <property type="entry name" value="Sigma70_r4"/>
    <property type="match status" value="1"/>
</dbReference>
<dbReference type="Pfam" id="PF08281">
    <property type="entry name" value="Sigma70_r4_2"/>
    <property type="match status" value="1"/>
</dbReference>
<dbReference type="InterPro" id="IPR013324">
    <property type="entry name" value="RNA_pol_sigma_r3/r4-like"/>
</dbReference>
<dbReference type="NCBIfam" id="NF004113">
    <property type="entry name" value="PRK05602.1"/>
    <property type="match status" value="1"/>
</dbReference>
<dbReference type="InterPro" id="IPR036388">
    <property type="entry name" value="WH-like_DNA-bd_sf"/>
</dbReference>
<evidence type="ECO:0000313" key="8">
    <source>
        <dbReference type="EMBL" id="BAP56190.1"/>
    </source>
</evidence>
<dbReference type="Gene3D" id="1.10.10.10">
    <property type="entry name" value="Winged helix-like DNA-binding domain superfamily/Winged helix DNA-binding domain"/>
    <property type="match status" value="1"/>
</dbReference>
<evidence type="ECO:0000259" key="6">
    <source>
        <dbReference type="Pfam" id="PF04542"/>
    </source>
</evidence>
<evidence type="ECO:0000256" key="4">
    <source>
        <dbReference type="ARBA" id="ARBA00023125"/>
    </source>
</evidence>
<proteinExistence type="inferred from homology"/>
<dbReference type="GO" id="GO:0006352">
    <property type="term" value="P:DNA-templated transcription initiation"/>
    <property type="evidence" value="ECO:0007669"/>
    <property type="project" value="InterPro"/>
</dbReference>
<keyword evidence="4" id="KW-0238">DNA-binding</keyword>
<dbReference type="Gene3D" id="1.10.1740.10">
    <property type="match status" value="1"/>
</dbReference>
<reference evidence="8 9" key="1">
    <citation type="journal article" date="2014" name="ISME J.">
        <title>Ecophysiology of Thioploca ingrica as revealed by the complete genome sequence supplemented with proteomic evidence.</title>
        <authorList>
            <person name="Kojima H."/>
            <person name="Ogura Y."/>
            <person name="Yamamoto N."/>
            <person name="Togashi T."/>
            <person name="Mori H."/>
            <person name="Watanabe T."/>
            <person name="Nemoto F."/>
            <person name="Kurokawa K."/>
            <person name="Hayashi T."/>
            <person name="Fukui M."/>
        </authorList>
    </citation>
    <scope>NUCLEOTIDE SEQUENCE [LARGE SCALE GENOMIC DNA]</scope>
</reference>
<feature type="domain" description="RNA polymerase sigma factor 70 region 4 type 2" evidence="7">
    <location>
        <begin position="121"/>
        <end position="172"/>
    </location>
</feature>
<dbReference type="GO" id="GO:0016987">
    <property type="term" value="F:sigma factor activity"/>
    <property type="evidence" value="ECO:0007669"/>
    <property type="project" value="UniProtKB-KW"/>
</dbReference>
<dbReference type="EMBL" id="AP014633">
    <property type="protein sequence ID" value="BAP56190.1"/>
    <property type="molecule type" value="Genomic_DNA"/>
</dbReference>
<dbReference type="AlphaFoldDB" id="A0A090ALY9"/>
<dbReference type="PANTHER" id="PTHR43133:SF8">
    <property type="entry name" value="RNA POLYMERASE SIGMA FACTOR HI_1459-RELATED"/>
    <property type="match status" value="1"/>
</dbReference>
<dbReference type="InterPro" id="IPR013325">
    <property type="entry name" value="RNA_pol_sigma_r2"/>
</dbReference>
<comment type="similarity">
    <text evidence="1">Belongs to the sigma-70 factor family. ECF subfamily.</text>
</comment>
<keyword evidence="5" id="KW-0804">Transcription</keyword>
<keyword evidence="9" id="KW-1185">Reference proteome</keyword>
<dbReference type="GO" id="GO:0003677">
    <property type="term" value="F:DNA binding"/>
    <property type="evidence" value="ECO:0007669"/>
    <property type="project" value="UniProtKB-KW"/>
</dbReference>
<evidence type="ECO:0000256" key="5">
    <source>
        <dbReference type="ARBA" id="ARBA00023163"/>
    </source>
</evidence>
<dbReference type="HOGENOM" id="CLU_047691_3_0_6"/>
<dbReference type="InterPro" id="IPR007627">
    <property type="entry name" value="RNA_pol_sigma70_r2"/>
</dbReference>
<gene>
    <name evidence="8" type="ORF">THII_1893</name>
</gene>
<dbReference type="NCBIfam" id="TIGR02937">
    <property type="entry name" value="sigma70-ECF"/>
    <property type="match status" value="1"/>
</dbReference>